<organism evidence="3">
    <name type="scientific">Anthurium amnicola</name>
    <dbReference type="NCBI Taxonomy" id="1678845"/>
    <lineage>
        <taxon>Eukaryota</taxon>
        <taxon>Viridiplantae</taxon>
        <taxon>Streptophyta</taxon>
        <taxon>Embryophyta</taxon>
        <taxon>Tracheophyta</taxon>
        <taxon>Spermatophyta</taxon>
        <taxon>Magnoliopsida</taxon>
        <taxon>Liliopsida</taxon>
        <taxon>Araceae</taxon>
        <taxon>Pothoideae</taxon>
        <taxon>Potheae</taxon>
        <taxon>Anthurium</taxon>
    </lineage>
</organism>
<feature type="compositionally biased region" description="Low complexity" evidence="1">
    <location>
        <begin position="506"/>
        <end position="515"/>
    </location>
</feature>
<dbReference type="GO" id="GO:0051762">
    <property type="term" value="P:sesquiterpene biosynthetic process"/>
    <property type="evidence" value="ECO:0007669"/>
    <property type="project" value="TreeGrafter"/>
</dbReference>
<feature type="region of interest" description="Disordered" evidence="1">
    <location>
        <begin position="497"/>
        <end position="522"/>
    </location>
</feature>
<dbReference type="NCBIfam" id="TIGR01571">
    <property type="entry name" value="A_thal_Cys_rich"/>
    <property type="match status" value="1"/>
</dbReference>
<feature type="transmembrane region" description="Helical" evidence="2">
    <location>
        <begin position="292"/>
        <end position="310"/>
    </location>
</feature>
<evidence type="ECO:0000256" key="2">
    <source>
        <dbReference type="SAM" id="Phobius"/>
    </source>
</evidence>
<feature type="transmembrane region" description="Helical" evidence="2">
    <location>
        <begin position="254"/>
        <end position="280"/>
    </location>
</feature>
<feature type="compositionally biased region" description="Basic and acidic residues" evidence="1">
    <location>
        <begin position="34"/>
        <end position="43"/>
    </location>
</feature>
<gene>
    <name evidence="3" type="primary">PCR8_7</name>
    <name evidence="3" type="ORF">g.113867</name>
</gene>
<evidence type="ECO:0000313" key="3">
    <source>
        <dbReference type="EMBL" id="JAT41013.1"/>
    </source>
</evidence>
<dbReference type="Pfam" id="PF11204">
    <property type="entry name" value="DUF2985"/>
    <property type="match status" value="1"/>
</dbReference>
<accession>A0A1D1XF40</accession>
<name>A0A1D1XF40_9ARAE</name>
<feature type="region of interest" description="Disordered" evidence="1">
    <location>
        <begin position="557"/>
        <end position="590"/>
    </location>
</feature>
<dbReference type="InterPro" id="IPR021369">
    <property type="entry name" value="DUF2985"/>
</dbReference>
<dbReference type="EMBL" id="GDJX01026923">
    <property type="protein sequence ID" value="JAT41013.1"/>
    <property type="molecule type" value="Transcribed_RNA"/>
</dbReference>
<feature type="transmembrane region" description="Helical" evidence="2">
    <location>
        <begin position="424"/>
        <end position="443"/>
    </location>
</feature>
<feature type="non-terminal residue" evidence="3">
    <location>
        <position position="1"/>
    </location>
</feature>
<sequence>RERERESTPAPLSLSCFLSSRERGRRKMVAAEQAGDKAQTRPEEVEMGPAGLKHGDHIPVNIPALEKGLLDEAPREERFLDFLKAQPSRDWLHKFGFSGRFAPFTFLRRNSSQSEGPPRPDPLPVSSSWRRRFRVSFVRKFSWSSLVSSGKKWIKNPGNMAFLVWLAAVAASLLVMLLVASGLLNGALPRSSQRKEWQEVNAQILNALFTIMCLYQHPKLIHHLVLLLRWNSKDAAEVRLVYSKKGILRPHERAHMLFVVVLLHITCMAQYTLCAVYWAFKTSDRPDLLENFAVGVGTIAPIVAGVYTLYGPLGRKVNPHSDEESQNTDAAVVDDVQAQGLASNRRVVVTRPQWVGGLFDCWDDLTVAYLSFFCTFCVFGWNMERLGFGNMYVHIATFVLLVVAPFLVFNIAGLNIDDNGIREAVGIIGILLCFLGLLYGGFWRIQMRKKFKLPANGFCCGRPNVTDCMQWLFCWPCSLAQEVRTGNFYDIEEDSFYKRQPPSPPSSGKEGSSGPALQPLPREGGSWPVIKPGLESPVVVVVDPAISPNMAIVGQAGLSKEDPPAKNNVMTPPTPSLIQMEGRSQQTVES</sequence>
<dbReference type="PANTHER" id="PTHR31045">
    <property type="entry name" value="PLAC8 FAMILY PROTEIN-RELATED"/>
    <property type="match status" value="1"/>
</dbReference>
<dbReference type="InterPro" id="IPR006461">
    <property type="entry name" value="PLAC_motif_containing"/>
</dbReference>
<feature type="region of interest" description="Disordered" evidence="1">
    <location>
        <begin position="23"/>
        <end position="43"/>
    </location>
</feature>
<dbReference type="GO" id="GO:0009975">
    <property type="term" value="F:cyclase activity"/>
    <property type="evidence" value="ECO:0007669"/>
    <property type="project" value="TreeGrafter"/>
</dbReference>
<keyword evidence="2" id="KW-0472">Membrane</keyword>
<evidence type="ECO:0000256" key="1">
    <source>
        <dbReference type="SAM" id="MobiDB-lite"/>
    </source>
</evidence>
<keyword evidence="2" id="KW-1133">Transmembrane helix</keyword>
<feature type="transmembrane region" description="Helical" evidence="2">
    <location>
        <begin position="162"/>
        <end position="188"/>
    </location>
</feature>
<reference evidence="3" key="1">
    <citation type="submission" date="2015-07" db="EMBL/GenBank/DDBJ databases">
        <title>Transcriptome Assembly of Anthurium amnicola.</title>
        <authorList>
            <person name="Suzuki J."/>
        </authorList>
    </citation>
    <scope>NUCLEOTIDE SEQUENCE</scope>
</reference>
<keyword evidence="2" id="KW-0812">Transmembrane</keyword>
<feature type="transmembrane region" description="Helical" evidence="2">
    <location>
        <begin position="391"/>
        <end position="412"/>
    </location>
</feature>
<proteinExistence type="predicted"/>
<protein>
    <submittedName>
        <fullName evidence="3">Protein PLANT CADMIUM RESISTANCE 8</fullName>
    </submittedName>
</protein>
<dbReference type="PANTHER" id="PTHR31045:SF19">
    <property type="entry name" value="OS03G0299800 PROTEIN"/>
    <property type="match status" value="1"/>
</dbReference>
<dbReference type="AlphaFoldDB" id="A0A1D1XF40"/>
<dbReference type="Pfam" id="PF04749">
    <property type="entry name" value="PLAC8"/>
    <property type="match status" value="1"/>
</dbReference>